<feature type="compositionally biased region" description="Low complexity" evidence="2">
    <location>
        <begin position="126"/>
        <end position="144"/>
    </location>
</feature>
<dbReference type="InterPro" id="IPR035466">
    <property type="entry name" value="GlmS/AgaS_SIS"/>
</dbReference>
<evidence type="ECO:0000256" key="1">
    <source>
        <dbReference type="ARBA" id="ARBA00022737"/>
    </source>
</evidence>
<dbReference type="InterPro" id="IPR035490">
    <property type="entry name" value="GlmS/FrlB_SIS"/>
</dbReference>
<keyword evidence="4" id="KW-0032">Aminotransferase</keyword>
<feature type="compositionally biased region" description="Polar residues" evidence="2">
    <location>
        <begin position="1"/>
        <end position="11"/>
    </location>
</feature>
<dbReference type="CDD" id="cd05009">
    <property type="entry name" value="SIS_GlmS_GlmD_2"/>
    <property type="match status" value="1"/>
</dbReference>
<feature type="compositionally biased region" description="Low complexity" evidence="2">
    <location>
        <begin position="13"/>
        <end position="52"/>
    </location>
</feature>
<dbReference type="CDD" id="cd05008">
    <property type="entry name" value="SIS_GlmS_GlmD_1"/>
    <property type="match status" value="1"/>
</dbReference>
<keyword evidence="1" id="KW-0677">Repeat</keyword>
<proteinExistence type="predicted"/>
<protein>
    <submittedName>
        <fullName evidence="4">Glutamine--fructose-6-phosphate aminotransferase (Isomerizing)</fullName>
        <ecNumber evidence="4">2.6.1.16</ecNumber>
    </submittedName>
</protein>
<gene>
    <name evidence="4" type="primary">glmS2</name>
    <name evidence="4" type="ORF">SRIMR7_13295</name>
</gene>
<reference evidence="4 5" key="1">
    <citation type="submission" date="2022-03" db="EMBL/GenBank/DDBJ databases">
        <title>Complete genome of Streptomyces rimosus ssp. rimosus R7 (=ATCC 10970).</title>
        <authorList>
            <person name="Beganovic S."/>
            <person name="Ruckert C."/>
            <person name="Busche T."/>
            <person name="Kalinowski J."/>
            <person name="Wittmann C."/>
        </authorList>
    </citation>
    <scope>NUCLEOTIDE SEQUENCE [LARGE SCALE GENOMIC DNA]</scope>
    <source>
        <strain evidence="4 5">R7</strain>
    </source>
</reference>
<feature type="compositionally biased region" description="Pro residues" evidence="2">
    <location>
        <begin position="145"/>
        <end position="156"/>
    </location>
</feature>
<feature type="compositionally biased region" description="Polar residues" evidence="2">
    <location>
        <begin position="72"/>
        <end position="81"/>
    </location>
</feature>
<feature type="domain" description="SIS" evidence="3">
    <location>
        <begin position="363"/>
        <end position="503"/>
    </location>
</feature>
<dbReference type="PROSITE" id="PS51464">
    <property type="entry name" value="SIS"/>
    <property type="match status" value="2"/>
</dbReference>
<dbReference type="Pfam" id="PF01380">
    <property type="entry name" value="SIS"/>
    <property type="match status" value="2"/>
</dbReference>
<name>A0ABY3YYK6_STRRM</name>
<dbReference type="EC" id="2.6.1.16" evidence="4"/>
<dbReference type="GO" id="GO:0004360">
    <property type="term" value="F:glutamine-fructose-6-phosphate transaminase (isomerizing) activity"/>
    <property type="evidence" value="ECO:0007669"/>
    <property type="project" value="UniProtKB-EC"/>
</dbReference>
<organism evidence="4 5">
    <name type="scientific">Streptomyces rimosus subsp. rimosus</name>
    <dbReference type="NCBI Taxonomy" id="132474"/>
    <lineage>
        <taxon>Bacteria</taxon>
        <taxon>Bacillati</taxon>
        <taxon>Actinomycetota</taxon>
        <taxon>Actinomycetes</taxon>
        <taxon>Kitasatosporales</taxon>
        <taxon>Streptomycetaceae</taxon>
        <taxon>Streptomyces</taxon>
    </lineage>
</organism>
<feature type="region of interest" description="Disordered" evidence="2">
    <location>
        <begin position="126"/>
        <end position="162"/>
    </location>
</feature>
<dbReference type="Gene3D" id="3.40.50.10490">
    <property type="entry name" value="Glucose-6-phosphate isomerase like protein, domain 1"/>
    <property type="match status" value="2"/>
</dbReference>
<dbReference type="InterPro" id="IPR001347">
    <property type="entry name" value="SIS_dom"/>
</dbReference>
<feature type="domain" description="SIS" evidence="3">
    <location>
        <begin position="190"/>
        <end position="332"/>
    </location>
</feature>
<evidence type="ECO:0000256" key="2">
    <source>
        <dbReference type="SAM" id="MobiDB-lite"/>
    </source>
</evidence>
<dbReference type="PANTHER" id="PTHR10937:SF8">
    <property type="entry name" value="AMINOTRANSFERASE-RELATED"/>
    <property type="match status" value="1"/>
</dbReference>
<dbReference type="Proteomes" id="UP000829494">
    <property type="component" value="Chromosome"/>
</dbReference>
<keyword evidence="4" id="KW-0808">Transferase</keyword>
<evidence type="ECO:0000313" key="4">
    <source>
        <dbReference type="EMBL" id="UNZ03125.1"/>
    </source>
</evidence>
<dbReference type="InterPro" id="IPR046348">
    <property type="entry name" value="SIS_dom_sf"/>
</dbReference>
<sequence>MSGDTNRTANGPSGAEAASGTGTASGVDAVRGAETASGAEATTGVEAAGVTEDAPGPAATSGTETAPEAKTSPGTESTSGTKAAPGTESMPRPEAAGGAETAPRAETAPGTEAAPGLVAAFGTEAAPRAEATPATQTASAAAAPPFAPATPAPPTPGGEQPGRLMAAEMAEQPDVLRRILAEGAPRIRAVAEQIAARRPRFVLLTARGTSDNAALYGKYLFEVRLGKPCGLTSMSTTTAYGARPDLRDCLVVTVSQSGGSPDLVASTRAAREAGAITLAVTNNAGSALAGISEFHIDVLAGPERALPATKTYTAELLALYLLVEGLRVSAGHPRPRVPGYLAARALPDLAESVLARHDEVRALAARYRFAERMVLTSRGYGYPTAKEAALKLMETSYIPALSYSGADLLHGPLAMVDNISPVIAIVTDGKGGQALRPVLERLRDRGADLVVIGGHAEVGRVAAGFALPTDGVAEELQPILEILPLQRLAYEVTLARGQDPDAPRSLAKITETR</sequence>
<accession>A0ABY3YYK6</accession>
<evidence type="ECO:0000259" key="3">
    <source>
        <dbReference type="PROSITE" id="PS51464"/>
    </source>
</evidence>
<feature type="region of interest" description="Disordered" evidence="2">
    <location>
        <begin position="1"/>
        <end position="110"/>
    </location>
</feature>
<dbReference type="PANTHER" id="PTHR10937">
    <property type="entry name" value="GLUCOSAMINE--FRUCTOSE-6-PHOSPHATE AMINOTRANSFERASE, ISOMERIZING"/>
    <property type="match status" value="1"/>
</dbReference>
<keyword evidence="5" id="KW-1185">Reference proteome</keyword>
<dbReference type="EMBL" id="CP094298">
    <property type="protein sequence ID" value="UNZ03125.1"/>
    <property type="molecule type" value="Genomic_DNA"/>
</dbReference>
<dbReference type="SUPFAM" id="SSF53697">
    <property type="entry name" value="SIS domain"/>
    <property type="match status" value="1"/>
</dbReference>
<evidence type="ECO:0000313" key="5">
    <source>
        <dbReference type="Proteomes" id="UP000829494"/>
    </source>
</evidence>